<name>D5C2C7_NITHN</name>
<dbReference type="eggNOG" id="COG1652">
    <property type="taxonomic scope" value="Bacteria"/>
</dbReference>
<dbReference type="GO" id="GO:0009055">
    <property type="term" value="F:electron transfer activity"/>
    <property type="evidence" value="ECO:0007669"/>
    <property type="project" value="InterPro"/>
</dbReference>
<keyword evidence="2 4" id="KW-0479">Metal-binding</keyword>
<dbReference type="Gene3D" id="3.10.350.10">
    <property type="entry name" value="LysM domain"/>
    <property type="match status" value="1"/>
</dbReference>
<dbReference type="AlphaFoldDB" id="D5C2C7"/>
<dbReference type="InterPro" id="IPR009056">
    <property type="entry name" value="Cyt_c-like_dom"/>
</dbReference>
<dbReference type="RefSeq" id="WP_013032673.1">
    <property type="nucleotide sequence ID" value="NC_013960.1"/>
</dbReference>
<feature type="domain" description="LysM" evidence="7">
    <location>
        <begin position="181"/>
        <end position="230"/>
    </location>
</feature>
<dbReference type="InterPro" id="IPR052196">
    <property type="entry name" value="Bact_Kbp"/>
</dbReference>
<proteinExistence type="predicted"/>
<dbReference type="CDD" id="cd00118">
    <property type="entry name" value="LysM"/>
    <property type="match status" value="1"/>
</dbReference>
<dbReference type="Pfam" id="PF00034">
    <property type="entry name" value="Cytochrom_C"/>
    <property type="match status" value="1"/>
</dbReference>
<dbReference type="GO" id="GO:0020037">
    <property type="term" value="F:heme binding"/>
    <property type="evidence" value="ECO:0007669"/>
    <property type="project" value="InterPro"/>
</dbReference>
<evidence type="ECO:0000256" key="3">
    <source>
        <dbReference type="ARBA" id="ARBA00023004"/>
    </source>
</evidence>
<reference evidence="9" key="1">
    <citation type="submission" date="2010-04" db="EMBL/GenBank/DDBJ databases">
        <title>Complete genome sequence of Nitrosococcus halophilus Nc4, a salt-adapted, aerobic obligate ammonia-oxidizing sulfur purple bacterium.</title>
        <authorList>
            <consortium name="US DOE Joint Genome Institute"/>
            <person name="Campbell M.A."/>
            <person name="Malfatti S.A."/>
            <person name="Chain P.S.G."/>
            <person name="Heidelberg J.F."/>
            <person name="Ward B.B."/>
            <person name="Klotz M.G."/>
        </authorList>
    </citation>
    <scope>NUCLEOTIDE SEQUENCE [LARGE SCALE GENOMIC DNA]</scope>
    <source>
        <strain evidence="9">Nc4</strain>
    </source>
</reference>
<keyword evidence="3 4" id="KW-0408">Iron</keyword>
<evidence type="ECO:0000256" key="4">
    <source>
        <dbReference type="PROSITE-ProRule" id="PRU00433"/>
    </source>
</evidence>
<gene>
    <name evidence="8" type="ordered locus">Nhal_1656</name>
</gene>
<evidence type="ECO:0000256" key="2">
    <source>
        <dbReference type="ARBA" id="ARBA00022723"/>
    </source>
</evidence>
<dbReference type="PROSITE" id="PS51007">
    <property type="entry name" value="CYTC"/>
    <property type="match status" value="1"/>
</dbReference>
<accession>D5C2C7</accession>
<evidence type="ECO:0000256" key="5">
    <source>
        <dbReference type="SAM" id="MobiDB-lite"/>
    </source>
</evidence>
<dbReference type="Pfam" id="PF01476">
    <property type="entry name" value="LysM"/>
    <property type="match status" value="1"/>
</dbReference>
<keyword evidence="1 4" id="KW-0349">Heme</keyword>
<dbReference type="eggNOG" id="COG2010">
    <property type="taxonomic scope" value="Bacteria"/>
</dbReference>
<dbReference type="Gene3D" id="1.10.760.10">
    <property type="entry name" value="Cytochrome c-like domain"/>
    <property type="match status" value="1"/>
</dbReference>
<keyword evidence="9" id="KW-1185">Reference proteome</keyword>
<organism evidence="8 9">
    <name type="scientific">Nitrosococcus halophilus (strain Nc4)</name>
    <dbReference type="NCBI Taxonomy" id="472759"/>
    <lineage>
        <taxon>Bacteria</taxon>
        <taxon>Pseudomonadati</taxon>
        <taxon>Pseudomonadota</taxon>
        <taxon>Gammaproteobacteria</taxon>
        <taxon>Chromatiales</taxon>
        <taxon>Chromatiaceae</taxon>
        <taxon>Nitrosococcus</taxon>
    </lineage>
</organism>
<sequence length="237" mass="25969">MREQLAHWIAALVAAFVLLLAFTFAWIQNPSAPVPAPTTTPTSTNTLAKRIARGKAVYEAQGCAFCHSIAGIGNPRAPLDNVGAHRSGDEIRKWIIGAKEVAKRLPEGVRERKQRYRELKPEDLDTLVVYLQILHPWAPVATTPPDGEPVPAPKQPEVAATPRVEKGEEELKQAEVSPAAKTVIVQQDDTLSLIAERAYGDPTQWPLIYEANRDKIKDPNIISVGMELTLPPAPKNS</sequence>
<evidence type="ECO:0000313" key="9">
    <source>
        <dbReference type="Proteomes" id="UP000001844"/>
    </source>
</evidence>
<dbReference type="STRING" id="472759.Nhal_1656"/>
<dbReference type="HOGENOM" id="CLU_1169687_0_0_6"/>
<evidence type="ECO:0000259" key="6">
    <source>
        <dbReference type="PROSITE" id="PS51007"/>
    </source>
</evidence>
<feature type="domain" description="Cytochrome c" evidence="6">
    <location>
        <begin position="49"/>
        <end position="135"/>
    </location>
</feature>
<dbReference type="InterPro" id="IPR036779">
    <property type="entry name" value="LysM_dom_sf"/>
</dbReference>
<dbReference type="SMART" id="SM00257">
    <property type="entry name" value="LysM"/>
    <property type="match status" value="1"/>
</dbReference>
<dbReference type="KEGG" id="nhl:Nhal_1656"/>
<dbReference type="InterPro" id="IPR018392">
    <property type="entry name" value="LysM"/>
</dbReference>
<dbReference type="GO" id="GO:0046872">
    <property type="term" value="F:metal ion binding"/>
    <property type="evidence" value="ECO:0007669"/>
    <property type="project" value="UniProtKB-KW"/>
</dbReference>
<dbReference type="PROSITE" id="PS51782">
    <property type="entry name" value="LYSM"/>
    <property type="match status" value="1"/>
</dbReference>
<evidence type="ECO:0000259" key="7">
    <source>
        <dbReference type="PROSITE" id="PS51782"/>
    </source>
</evidence>
<dbReference type="Proteomes" id="UP000001844">
    <property type="component" value="Chromosome"/>
</dbReference>
<dbReference type="EMBL" id="CP001798">
    <property type="protein sequence ID" value="ADE14786.1"/>
    <property type="molecule type" value="Genomic_DNA"/>
</dbReference>
<dbReference type="InterPro" id="IPR036909">
    <property type="entry name" value="Cyt_c-like_dom_sf"/>
</dbReference>
<dbReference type="SUPFAM" id="SSF46626">
    <property type="entry name" value="Cytochrome c"/>
    <property type="match status" value="1"/>
</dbReference>
<protein>
    <submittedName>
        <fullName evidence="8">Peptidoglycan-binding LysM</fullName>
    </submittedName>
</protein>
<feature type="region of interest" description="Disordered" evidence="5">
    <location>
        <begin position="142"/>
        <end position="164"/>
    </location>
</feature>
<dbReference type="PANTHER" id="PTHR34700">
    <property type="entry name" value="POTASSIUM BINDING PROTEIN KBP"/>
    <property type="match status" value="1"/>
</dbReference>
<dbReference type="PANTHER" id="PTHR34700:SF4">
    <property type="entry name" value="PHAGE-LIKE ELEMENT PBSX PROTEIN XKDP"/>
    <property type="match status" value="1"/>
</dbReference>
<evidence type="ECO:0000313" key="8">
    <source>
        <dbReference type="EMBL" id="ADE14786.1"/>
    </source>
</evidence>
<evidence type="ECO:0000256" key="1">
    <source>
        <dbReference type="ARBA" id="ARBA00022617"/>
    </source>
</evidence>